<evidence type="ECO:0000313" key="3">
    <source>
        <dbReference type="Proteomes" id="UP001305647"/>
    </source>
</evidence>
<proteinExistence type="predicted"/>
<dbReference type="Proteomes" id="UP001305647">
    <property type="component" value="Unassembled WGS sequence"/>
</dbReference>
<evidence type="ECO:0000256" key="1">
    <source>
        <dbReference type="SAM" id="SignalP"/>
    </source>
</evidence>
<dbReference type="AlphaFoldDB" id="A0AAN6Q8L1"/>
<name>A0AAN6Q8L1_9PEZI</name>
<reference evidence="2" key="2">
    <citation type="submission" date="2023-05" db="EMBL/GenBank/DDBJ databases">
        <authorList>
            <consortium name="Lawrence Berkeley National Laboratory"/>
            <person name="Steindorff A."/>
            <person name="Hensen N."/>
            <person name="Bonometti L."/>
            <person name="Westerberg I."/>
            <person name="Brannstrom I.O."/>
            <person name="Guillou S."/>
            <person name="Cros-Aarteil S."/>
            <person name="Calhoun S."/>
            <person name="Haridas S."/>
            <person name="Kuo A."/>
            <person name="Mondo S."/>
            <person name="Pangilinan J."/>
            <person name="Riley R."/>
            <person name="Labutti K."/>
            <person name="Andreopoulos B."/>
            <person name="Lipzen A."/>
            <person name="Chen C."/>
            <person name="Yanf M."/>
            <person name="Daum C."/>
            <person name="Ng V."/>
            <person name="Clum A."/>
            <person name="Ohm R."/>
            <person name="Martin F."/>
            <person name="Silar P."/>
            <person name="Natvig D."/>
            <person name="Lalanne C."/>
            <person name="Gautier V."/>
            <person name="Ament-Velasquez S.L."/>
            <person name="Kruys A."/>
            <person name="Hutchinson M.I."/>
            <person name="Powell A.J."/>
            <person name="Barry K."/>
            <person name="Miller A.N."/>
            <person name="Grigoriev I.V."/>
            <person name="Debuchy R."/>
            <person name="Gladieux P."/>
            <person name="Thoren M.H."/>
            <person name="Johannesson H."/>
        </authorList>
    </citation>
    <scope>NUCLEOTIDE SEQUENCE</scope>
    <source>
        <strain evidence="2">CBS 757.83</strain>
    </source>
</reference>
<gene>
    <name evidence="2" type="ORF">N658DRAFT_505934</name>
</gene>
<protein>
    <submittedName>
        <fullName evidence="2">Uncharacterized protein</fullName>
    </submittedName>
</protein>
<comment type="caution">
    <text evidence="2">The sequence shown here is derived from an EMBL/GenBank/DDBJ whole genome shotgun (WGS) entry which is preliminary data.</text>
</comment>
<keyword evidence="3" id="KW-1185">Reference proteome</keyword>
<accession>A0AAN6Q8L1</accession>
<dbReference type="EMBL" id="MU863630">
    <property type="protein sequence ID" value="KAK4102916.1"/>
    <property type="molecule type" value="Genomic_DNA"/>
</dbReference>
<sequence>MKLFAVLALAATAMAAVTPNADPNNMEYECQPGTYSCTWDRKGWRVCDYSGHWVFGGSCSHDTVCRYNCQSQKPYCLAKPHHHHGHD</sequence>
<feature type="signal peptide" evidence="1">
    <location>
        <begin position="1"/>
        <end position="15"/>
    </location>
</feature>
<organism evidence="2 3">
    <name type="scientific">Parathielavia hyrcaniae</name>
    <dbReference type="NCBI Taxonomy" id="113614"/>
    <lineage>
        <taxon>Eukaryota</taxon>
        <taxon>Fungi</taxon>
        <taxon>Dikarya</taxon>
        <taxon>Ascomycota</taxon>
        <taxon>Pezizomycotina</taxon>
        <taxon>Sordariomycetes</taxon>
        <taxon>Sordariomycetidae</taxon>
        <taxon>Sordariales</taxon>
        <taxon>Chaetomiaceae</taxon>
        <taxon>Parathielavia</taxon>
    </lineage>
</organism>
<keyword evidence="1" id="KW-0732">Signal</keyword>
<reference evidence="2" key="1">
    <citation type="journal article" date="2023" name="Mol. Phylogenet. Evol.">
        <title>Genome-scale phylogeny and comparative genomics of the fungal order Sordariales.</title>
        <authorList>
            <person name="Hensen N."/>
            <person name="Bonometti L."/>
            <person name="Westerberg I."/>
            <person name="Brannstrom I.O."/>
            <person name="Guillou S."/>
            <person name="Cros-Aarteil S."/>
            <person name="Calhoun S."/>
            <person name="Haridas S."/>
            <person name="Kuo A."/>
            <person name="Mondo S."/>
            <person name="Pangilinan J."/>
            <person name="Riley R."/>
            <person name="LaButti K."/>
            <person name="Andreopoulos B."/>
            <person name="Lipzen A."/>
            <person name="Chen C."/>
            <person name="Yan M."/>
            <person name="Daum C."/>
            <person name="Ng V."/>
            <person name="Clum A."/>
            <person name="Steindorff A."/>
            <person name="Ohm R.A."/>
            <person name="Martin F."/>
            <person name="Silar P."/>
            <person name="Natvig D.O."/>
            <person name="Lalanne C."/>
            <person name="Gautier V."/>
            <person name="Ament-Velasquez S.L."/>
            <person name="Kruys A."/>
            <person name="Hutchinson M.I."/>
            <person name="Powell A.J."/>
            <person name="Barry K."/>
            <person name="Miller A.N."/>
            <person name="Grigoriev I.V."/>
            <person name="Debuchy R."/>
            <person name="Gladieux P."/>
            <person name="Hiltunen Thoren M."/>
            <person name="Johannesson H."/>
        </authorList>
    </citation>
    <scope>NUCLEOTIDE SEQUENCE</scope>
    <source>
        <strain evidence="2">CBS 757.83</strain>
    </source>
</reference>
<evidence type="ECO:0000313" key="2">
    <source>
        <dbReference type="EMBL" id="KAK4102916.1"/>
    </source>
</evidence>
<feature type="chain" id="PRO_5042833414" evidence="1">
    <location>
        <begin position="16"/>
        <end position="87"/>
    </location>
</feature>